<dbReference type="Pfam" id="PF01152">
    <property type="entry name" value="Bac_globin"/>
    <property type="match status" value="1"/>
</dbReference>
<evidence type="ECO:0000256" key="2">
    <source>
        <dbReference type="ARBA" id="ARBA00022617"/>
    </source>
</evidence>
<dbReference type="EMBL" id="LUUK01000084">
    <property type="protein sequence ID" value="OAI22045.1"/>
    <property type="molecule type" value="Genomic_DNA"/>
</dbReference>
<dbReference type="InterPro" id="IPR001486">
    <property type="entry name" value="Hemoglobin_trunc"/>
</dbReference>
<keyword evidence="7" id="KW-1185">Reference proteome</keyword>
<evidence type="ECO:0008006" key="8">
    <source>
        <dbReference type="Google" id="ProtNLM"/>
    </source>
</evidence>
<dbReference type="InterPro" id="IPR009050">
    <property type="entry name" value="Globin-like_sf"/>
</dbReference>
<keyword evidence="4" id="KW-0408">Iron</keyword>
<accession>A0A177NVN1</accession>
<dbReference type="AlphaFoldDB" id="A0A177NVN1"/>
<feature type="region of interest" description="Disordered" evidence="5">
    <location>
        <begin position="1"/>
        <end position="28"/>
    </location>
</feature>
<keyword evidence="2" id="KW-0349">Heme</keyword>
<dbReference type="GO" id="GO:0046872">
    <property type="term" value="F:metal ion binding"/>
    <property type="evidence" value="ECO:0007669"/>
    <property type="project" value="UniProtKB-KW"/>
</dbReference>
<proteinExistence type="predicted"/>
<sequence length="207" mass="22696">MTASDFDSASPAPAGESNTDCHAASGPMEVGDEVRWKPASTGLEFPAVPFPSRRVFEVAGASLLRALVRRHHQRLLNTPIGHLFPKDPARFAAGVEKTADFIVEATGGPALFTANHGHTCMRSRHFPFTIDELAREIWLAQLLSAFDDVGFPDEVREEYWNWVESLSIRVINRRTMRAAPRRIPLAGAATELADALALQRRVAAVAV</sequence>
<dbReference type="SUPFAM" id="SSF46458">
    <property type="entry name" value="Globin-like"/>
    <property type="match status" value="1"/>
</dbReference>
<keyword evidence="3" id="KW-0479">Metal-binding</keyword>
<dbReference type="GO" id="GO:0020037">
    <property type="term" value="F:heme binding"/>
    <property type="evidence" value="ECO:0007669"/>
    <property type="project" value="InterPro"/>
</dbReference>
<dbReference type="Proteomes" id="UP000077628">
    <property type="component" value="Unassembled WGS sequence"/>
</dbReference>
<feature type="compositionally biased region" description="Low complexity" evidence="5">
    <location>
        <begin position="1"/>
        <end position="14"/>
    </location>
</feature>
<name>A0A177NVN1_9GAMM</name>
<gene>
    <name evidence="6" type="ORF">A1355_22815</name>
</gene>
<organism evidence="6 7">
    <name type="scientific">Methylomonas koyamae</name>
    <dbReference type="NCBI Taxonomy" id="702114"/>
    <lineage>
        <taxon>Bacteria</taxon>
        <taxon>Pseudomonadati</taxon>
        <taxon>Pseudomonadota</taxon>
        <taxon>Gammaproteobacteria</taxon>
        <taxon>Methylococcales</taxon>
        <taxon>Methylococcaceae</taxon>
        <taxon>Methylomonas</taxon>
    </lineage>
</organism>
<keyword evidence="1" id="KW-0813">Transport</keyword>
<evidence type="ECO:0000256" key="3">
    <source>
        <dbReference type="ARBA" id="ARBA00022723"/>
    </source>
</evidence>
<dbReference type="Gene3D" id="1.10.490.10">
    <property type="entry name" value="Globins"/>
    <property type="match status" value="1"/>
</dbReference>
<evidence type="ECO:0000256" key="1">
    <source>
        <dbReference type="ARBA" id="ARBA00022448"/>
    </source>
</evidence>
<evidence type="ECO:0000256" key="5">
    <source>
        <dbReference type="SAM" id="MobiDB-lite"/>
    </source>
</evidence>
<dbReference type="InterPro" id="IPR012292">
    <property type="entry name" value="Globin/Proto"/>
</dbReference>
<dbReference type="RefSeq" id="WP_064026669.1">
    <property type="nucleotide sequence ID" value="NZ_LUUK01000084.1"/>
</dbReference>
<evidence type="ECO:0000256" key="4">
    <source>
        <dbReference type="ARBA" id="ARBA00023004"/>
    </source>
</evidence>
<dbReference type="OrthoDB" id="9790913at2"/>
<dbReference type="GO" id="GO:0019825">
    <property type="term" value="F:oxygen binding"/>
    <property type="evidence" value="ECO:0007669"/>
    <property type="project" value="InterPro"/>
</dbReference>
<evidence type="ECO:0000313" key="7">
    <source>
        <dbReference type="Proteomes" id="UP000077628"/>
    </source>
</evidence>
<evidence type="ECO:0000313" key="6">
    <source>
        <dbReference type="EMBL" id="OAI22045.1"/>
    </source>
</evidence>
<protein>
    <recommendedName>
        <fullName evidence="8">Globin</fullName>
    </recommendedName>
</protein>
<comment type="caution">
    <text evidence="6">The sequence shown here is derived from an EMBL/GenBank/DDBJ whole genome shotgun (WGS) entry which is preliminary data.</text>
</comment>
<reference evidence="7" key="1">
    <citation type="submission" date="2016-03" db="EMBL/GenBank/DDBJ databases">
        <authorList>
            <person name="Heylen K."/>
            <person name="De Vos P."/>
            <person name="Vekeman B."/>
        </authorList>
    </citation>
    <scope>NUCLEOTIDE SEQUENCE [LARGE SCALE GENOMIC DNA]</scope>
    <source>
        <strain evidence="7">R-45383</strain>
    </source>
</reference>